<feature type="domain" description="VWFA" evidence="1">
    <location>
        <begin position="401"/>
        <end position="549"/>
    </location>
</feature>
<evidence type="ECO:0000313" key="2">
    <source>
        <dbReference type="EMBL" id="SOD70915.1"/>
    </source>
</evidence>
<dbReference type="AlphaFoldDB" id="A0A286EJ15"/>
<evidence type="ECO:0000259" key="1">
    <source>
        <dbReference type="PROSITE" id="PS50234"/>
    </source>
</evidence>
<keyword evidence="3" id="KW-1185">Reference proteome</keyword>
<dbReference type="SMART" id="SM00327">
    <property type="entry name" value="VWA"/>
    <property type="match status" value="1"/>
</dbReference>
<organism evidence="2 3">
    <name type="scientific">Alysiella filiformis DSM 16848</name>
    <dbReference type="NCBI Taxonomy" id="1120981"/>
    <lineage>
        <taxon>Bacteria</taxon>
        <taxon>Pseudomonadati</taxon>
        <taxon>Pseudomonadota</taxon>
        <taxon>Betaproteobacteria</taxon>
        <taxon>Neisseriales</taxon>
        <taxon>Neisseriaceae</taxon>
        <taxon>Alysiella</taxon>
    </lineage>
</organism>
<dbReference type="PROSITE" id="PS50234">
    <property type="entry name" value="VWFA"/>
    <property type="match status" value="1"/>
</dbReference>
<reference evidence="2 3" key="1">
    <citation type="submission" date="2017-09" db="EMBL/GenBank/DDBJ databases">
        <authorList>
            <person name="Ehlers B."/>
            <person name="Leendertz F.H."/>
        </authorList>
    </citation>
    <scope>NUCLEOTIDE SEQUENCE [LARGE SCALE GENOMIC DNA]</scope>
    <source>
        <strain evidence="2 3">DSM 16848</strain>
    </source>
</reference>
<accession>A0A286EJ15</accession>
<dbReference type="InterPro" id="IPR002035">
    <property type="entry name" value="VWF_A"/>
</dbReference>
<evidence type="ECO:0000313" key="3">
    <source>
        <dbReference type="Proteomes" id="UP000219669"/>
    </source>
</evidence>
<dbReference type="Pfam" id="PF13519">
    <property type="entry name" value="VWA_2"/>
    <property type="match status" value="1"/>
</dbReference>
<dbReference type="GO" id="GO:0005829">
    <property type="term" value="C:cytosol"/>
    <property type="evidence" value="ECO:0007669"/>
    <property type="project" value="TreeGrafter"/>
</dbReference>
<dbReference type="SUPFAM" id="SSF53300">
    <property type="entry name" value="vWA-like"/>
    <property type="match status" value="1"/>
</dbReference>
<dbReference type="PANTHER" id="PTHR36846">
    <property type="entry name" value="PROTEIN VIAA"/>
    <property type="match status" value="1"/>
</dbReference>
<dbReference type="Proteomes" id="UP000219669">
    <property type="component" value="Unassembled WGS sequence"/>
</dbReference>
<gene>
    <name evidence="2" type="ORF">SAMN02746062_02100</name>
</gene>
<protein>
    <submittedName>
        <fullName evidence="2">Uncharacterized protein, contains a von Willebrand factor type A (VWA) domain</fullName>
    </submittedName>
</protein>
<dbReference type="InterPro" id="IPR036465">
    <property type="entry name" value="vWFA_dom_sf"/>
</dbReference>
<dbReference type="EMBL" id="OCNF01000026">
    <property type="protein sequence ID" value="SOD70915.1"/>
    <property type="molecule type" value="Genomic_DNA"/>
</dbReference>
<sequence length="549" mass="62578">MMIGLFDTVKNGLSSITAGVVRFGLKPIKYFIDNNFRSKVQPVAGSVVYCDLWVAVEHSGIYVADNGISNVEVTGFADSQVRLSNPTDFTSKSTMGKKIYVSCHDSHAVGHDKVGNYAAQQVGERLFYGLVFKNCHEFSSSCLKQIPEQDISFWGKLWGEFTDFFDPEWEFTIRQLKRNARLHLGANKWRLWDWDGNAANEPEPDWQAQQDYFQQQALTPEFIRQLRYELLETRDYEQEIADENIPKHIRQKLHQFRQNLEDISDTYQKAEAFLNGCPEAKLSFNDLQNSPEDFALLAKEMAQNQGIRELVRKMGRNYVSEEIKQRVKVPTRSRSEVHGVALGNDLMRMLPNEMALLDDETLETLFYSRLLESQLQCYELQGISLIDEEQTTQQQKAQTGPVVACLDTSSSMAGEPLIKAKAALFAIANILQREQRSLYVLLFSDSGQVAEFALNHADNLAGLMRFLQQGFGGGTDYETPLNRALEIIEQQPEFEKADVLMLSDGDCNLSDEFVRHWKQKKERLNCTAYSVLCNGSRTEDNFSDEILVL</sequence>
<name>A0A286EJ15_9NEIS</name>
<dbReference type="Gene3D" id="3.40.50.410">
    <property type="entry name" value="von Willebrand factor, type A domain"/>
    <property type="match status" value="1"/>
</dbReference>
<proteinExistence type="predicted"/>
<dbReference type="PANTHER" id="PTHR36846:SF1">
    <property type="entry name" value="PROTEIN VIAA"/>
    <property type="match status" value="1"/>
</dbReference>
<dbReference type="RefSeq" id="WP_218839699.1">
    <property type="nucleotide sequence ID" value="NZ_CP083931.1"/>
</dbReference>